<reference evidence="2 3" key="1">
    <citation type="submission" date="2016-09" db="EMBL/GenBank/DDBJ databases">
        <title>Alteromonas lipolytica, a new species isolated from sea water.</title>
        <authorList>
            <person name="Wu Y.-H."/>
            <person name="Cheng H."/>
            <person name="Xu X.-W."/>
        </authorList>
    </citation>
    <scope>NUCLEOTIDE SEQUENCE [LARGE SCALE GENOMIC DNA]</scope>
    <source>
        <strain evidence="2 3">JW12</strain>
    </source>
</reference>
<keyword evidence="3" id="KW-1185">Reference proteome</keyword>
<dbReference type="InterPro" id="IPR046748">
    <property type="entry name" value="HipA_2"/>
</dbReference>
<feature type="domain" description="HipA-like kinase" evidence="1">
    <location>
        <begin position="1"/>
        <end position="231"/>
    </location>
</feature>
<organism evidence="2 3">
    <name type="scientific">Alteromonas lipolytica</name>
    <dbReference type="NCBI Taxonomy" id="1856405"/>
    <lineage>
        <taxon>Bacteria</taxon>
        <taxon>Pseudomonadati</taxon>
        <taxon>Pseudomonadota</taxon>
        <taxon>Gammaproteobacteria</taxon>
        <taxon>Alteromonadales</taxon>
        <taxon>Alteromonadaceae</taxon>
        <taxon>Alteromonas/Salinimonas group</taxon>
        <taxon>Alteromonas</taxon>
    </lineage>
</organism>
<dbReference type="Proteomes" id="UP000176037">
    <property type="component" value="Unassembled WGS sequence"/>
</dbReference>
<dbReference type="STRING" id="1856405.BFC17_14605"/>
<dbReference type="EMBL" id="MJIC01000010">
    <property type="protein sequence ID" value="OFI35343.1"/>
    <property type="molecule type" value="Genomic_DNA"/>
</dbReference>
<comment type="caution">
    <text evidence="2">The sequence shown here is derived from an EMBL/GenBank/DDBJ whole genome shotgun (WGS) entry which is preliminary data.</text>
</comment>
<name>A0A1E8FIR9_9ALTE</name>
<gene>
    <name evidence="2" type="ORF">BFC17_14605</name>
</gene>
<evidence type="ECO:0000259" key="1">
    <source>
        <dbReference type="Pfam" id="PF20613"/>
    </source>
</evidence>
<evidence type="ECO:0000313" key="2">
    <source>
        <dbReference type="EMBL" id="OFI35343.1"/>
    </source>
</evidence>
<evidence type="ECO:0000313" key="3">
    <source>
        <dbReference type="Proteomes" id="UP000176037"/>
    </source>
</evidence>
<protein>
    <recommendedName>
        <fullName evidence="1">HipA-like kinase domain-containing protein</fullName>
    </recommendedName>
</protein>
<dbReference type="Pfam" id="PF20613">
    <property type="entry name" value="HipA_2"/>
    <property type="match status" value="1"/>
</dbReference>
<sequence length="233" mass="26529">MTQGVTKPWLCRGDDGKLYVVKRLNATYLGCIYEWVAAQLGIRFGLPVPDSQLVYIDDLLVEGDDELTNDLGCGIAFASELKDSLQEVNLERLREVNKPLLLDLFLFDYWIKNGDRTLTDKGGNPNLYYNIVTGDLVVFDHNLAFEHYFSSLEHKTLHAASSVIKGQTDLFTDVIDRAHYQARFEGAMTDFDAIIDFIPHEWLDGLKDADGEMNRIRVLLNDFVNDNFWEALA</sequence>
<dbReference type="AlphaFoldDB" id="A0A1E8FIR9"/>
<accession>A0A1E8FIR9</accession>
<proteinExistence type="predicted"/>